<dbReference type="PANTHER" id="PTHR36932:SF1">
    <property type="entry name" value="CAPSULAR POLYSACCHARIDE BIOSYNTHESIS PROTEIN"/>
    <property type="match status" value="1"/>
</dbReference>
<reference evidence="1 2" key="1">
    <citation type="submission" date="2008-02" db="EMBL/GenBank/DDBJ databases">
        <title>Annotation of Escherichia albertii TW07627.</title>
        <authorList>
            <person name="Sutton G."/>
            <person name="Whittam T.S."/>
            <person name="Sebastian Y."/>
        </authorList>
    </citation>
    <scope>NUCLEOTIDE SEQUENCE [LARGE SCALE GENOMIC DNA]</scope>
    <source>
        <strain evidence="1 2">TW07627</strain>
    </source>
</reference>
<name>A0ABC9NNC0_ESCAT</name>
<dbReference type="Gene3D" id="3.40.50.12780">
    <property type="entry name" value="N-terminal domain of ligase-like"/>
    <property type="match status" value="1"/>
</dbReference>
<dbReference type="InterPro" id="IPR042099">
    <property type="entry name" value="ANL_N_sf"/>
</dbReference>
<dbReference type="EMBL" id="ABKX01000005">
    <property type="protein sequence ID" value="EDS91774.1"/>
    <property type="molecule type" value="Genomic_DNA"/>
</dbReference>
<accession>A0ABC9NNC0</accession>
<dbReference type="AlphaFoldDB" id="A0ABC9NNC0"/>
<dbReference type="RefSeq" id="WP_000612691.1">
    <property type="nucleotide sequence ID" value="NZ_CH991859.1"/>
</dbReference>
<sequence length="404" mass="46131">MIPLTLLWRYFRTRRLRFTDRQALENWQAKRLHLFRQNVLSQSPWFQRYLALPFNQWPLMDKALMMTHFDEMNTAGLKRDELLACAMRSEQSRDFKPCIGKFSVGLSSGTSGCRGFFVVSPHEQQIWAAGVLAKVLPDGLFAKERVALFLRADNNLYQRVNNRWLSLDFYDLLAPFQAQLKRLQQQTPTIIVAPAQVLRALALAVIAGELTLKVKKVISVAEVLEPQDRELLRSVFNNVGEIYQATEGFLASTCRCGTLHLNEEFVHIEPQWLDDVLVASEQPCSCGSATMAIARIEGRQDDQLQLLTNSGDMQTIFADACSRVLAMTLPLTTDYRLLQTGAMQLTLIADCEREMLEHCREALNVLFMRQNIAVEQLIWSLESQPVPVAFAAKRRRIVRQRGRA</sequence>
<organism evidence="1 2">
    <name type="scientific">Escherichia albertii (strain TW07627)</name>
    <dbReference type="NCBI Taxonomy" id="502347"/>
    <lineage>
        <taxon>Bacteria</taxon>
        <taxon>Pseudomonadati</taxon>
        <taxon>Pseudomonadota</taxon>
        <taxon>Gammaproteobacteria</taxon>
        <taxon>Enterobacterales</taxon>
        <taxon>Enterobacteriaceae</taxon>
        <taxon>Escherichia</taxon>
    </lineage>
</organism>
<proteinExistence type="predicted"/>
<protein>
    <submittedName>
        <fullName evidence="1">Probable adenylate-forming enzyme</fullName>
    </submittedName>
</protein>
<dbReference type="NCBIfam" id="TIGR02304">
    <property type="entry name" value="aden_form_hyp"/>
    <property type="match status" value="1"/>
</dbReference>
<evidence type="ECO:0000313" key="2">
    <source>
        <dbReference type="Proteomes" id="UP000003042"/>
    </source>
</evidence>
<dbReference type="InterPro" id="IPR012685">
    <property type="entry name" value="CHP02304_F390_synth-rel"/>
</dbReference>
<evidence type="ECO:0000313" key="1">
    <source>
        <dbReference type="EMBL" id="EDS91774.1"/>
    </source>
</evidence>
<dbReference type="Proteomes" id="UP000003042">
    <property type="component" value="Unassembled WGS sequence"/>
</dbReference>
<comment type="caution">
    <text evidence="1">The sequence shown here is derived from an EMBL/GenBank/DDBJ whole genome shotgun (WGS) entry which is preliminary data.</text>
</comment>
<dbReference type="PANTHER" id="PTHR36932">
    <property type="entry name" value="CAPSULAR POLYSACCHARIDE BIOSYNTHESIS PROTEIN"/>
    <property type="match status" value="1"/>
</dbReference>
<dbReference type="InterPro" id="IPR053158">
    <property type="entry name" value="CapK_Type1_Caps_Biosynth"/>
</dbReference>
<gene>
    <name evidence="1" type="ORF">ESCAB7627_2527</name>
</gene>